<feature type="domain" description="Cytochrome c" evidence="6">
    <location>
        <begin position="26"/>
        <end position="134"/>
    </location>
</feature>
<name>A0A2G1VL27_9GAMM</name>
<evidence type="ECO:0000259" key="6">
    <source>
        <dbReference type="PROSITE" id="PS51007"/>
    </source>
</evidence>
<evidence type="ECO:0000256" key="1">
    <source>
        <dbReference type="ARBA" id="ARBA00022617"/>
    </source>
</evidence>
<gene>
    <name evidence="7" type="ORF">CLH62_06930</name>
</gene>
<evidence type="ECO:0000313" key="8">
    <source>
        <dbReference type="Proteomes" id="UP000229044"/>
    </source>
</evidence>
<organism evidence="7 8">
    <name type="scientific">Marinobacter guineae</name>
    <dbReference type="NCBI Taxonomy" id="432303"/>
    <lineage>
        <taxon>Bacteria</taxon>
        <taxon>Pseudomonadati</taxon>
        <taxon>Pseudomonadota</taxon>
        <taxon>Gammaproteobacteria</taxon>
        <taxon>Pseudomonadales</taxon>
        <taxon>Marinobacteraceae</taxon>
        <taxon>Marinobacter</taxon>
    </lineage>
</organism>
<dbReference type="OrthoDB" id="9811281at2"/>
<dbReference type="Proteomes" id="UP000229044">
    <property type="component" value="Unassembled WGS sequence"/>
</dbReference>
<keyword evidence="5" id="KW-0732">Signal</keyword>
<comment type="caution">
    <text evidence="7">The sequence shown here is derived from an EMBL/GenBank/DDBJ whole genome shotgun (WGS) entry which is preliminary data.</text>
</comment>
<keyword evidence="1 4" id="KW-0349">Heme</keyword>
<evidence type="ECO:0000313" key="7">
    <source>
        <dbReference type="EMBL" id="PHQ27300.1"/>
    </source>
</evidence>
<dbReference type="AlphaFoldDB" id="A0A2G1VL27"/>
<accession>A0A2G1VL27</accession>
<dbReference type="GO" id="GO:0009055">
    <property type="term" value="F:electron transfer activity"/>
    <property type="evidence" value="ECO:0007669"/>
    <property type="project" value="InterPro"/>
</dbReference>
<reference evidence="7 8" key="1">
    <citation type="submission" date="2017-09" db="EMBL/GenBank/DDBJ databases">
        <title>The draft genome sequences of Marinobacter guineae M3B.</title>
        <authorList>
            <person name="Cao J."/>
        </authorList>
    </citation>
    <scope>NUCLEOTIDE SEQUENCE [LARGE SCALE GENOMIC DNA]</scope>
    <source>
        <strain evidence="7 8">M3B</strain>
    </source>
</reference>
<keyword evidence="2 4" id="KW-0479">Metal-binding</keyword>
<dbReference type="GO" id="GO:0020037">
    <property type="term" value="F:heme binding"/>
    <property type="evidence" value="ECO:0007669"/>
    <property type="project" value="InterPro"/>
</dbReference>
<evidence type="ECO:0000256" key="4">
    <source>
        <dbReference type="PROSITE-ProRule" id="PRU00433"/>
    </source>
</evidence>
<dbReference type="InterPro" id="IPR009056">
    <property type="entry name" value="Cyt_c-like_dom"/>
</dbReference>
<dbReference type="SUPFAM" id="SSF46626">
    <property type="entry name" value="Cytochrome c"/>
    <property type="match status" value="2"/>
</dbReference>
<dbReference type="EMBL" id="NTFI01000001">
    <property type="protein sequence ID" value="PHQ27300.1"/>
    <property type="molecule type" value="Genomic_DNA"/>
</dbReference>
<dbReference type="RefSeq" id="WP_099617367.1">
    <property type="nucleotide sequence ID" value="NZ_KZ319339.1"/>
</dbReference>
<evidence type="ECO:0000256" key="5">
    <source>
        <dbReference type="SAM" id="SignalP"/>
    </source>
</evidence>
<proteinExistence type="predicted"/>
<evidence type="ECO:0000256" key="3">
    <source>
        <dbReference type="ARBA" id="ARBA00023004"/>
    </source>
</evidence>
<sequence>MIQPKLFHLSTVTLLVGVISGFSSPALAEKTAKQFVETNCAGCHALSEPESSTTTRIRERKAPDLYYAGNKFQEDWLIQWLQSPTRIRPGGTFFGQNVVAAEDRDIVPKDKLPEHPAFNASEAEVAASYLMSLTPYDELISSTAYVPKPISGAMGRMNFTKFKGCVACHELEKGYGGISGPEVHTAGSRLKPEFLYSFIKNPQAWAPKTFMSNLHLDDSEVQKLSDFITTLSKE</sequence>
<keyword evidence="8" id="KW-1185">Reference proteome</keyword>
<feature type="domain" description="Cytochrome c" evidence="6">
    <location>
        <begin position="150"/>
        <end position="232"/>
    </location>
</feature>
<dbReference type="InterPro" id="IPR036909">
    <property type="entry name" value="Cyt_c-like_dom_sf"/>
</dbReference>
<feature type="chain" id="PRO_5013807236" evidence="5">
    <location>
        <begin position="29"/>
        <end position="234"/>
    </location>
</feature>
<dbReference type="GO" id="GO:0046872">
    <property type="term" value="F:metal ion binding"/>
    <property type="evidence" value="ECO:0007669"/>
    <property type="project" value="UniProtKB-KW"/>
</dbReference>
<keyword evidence="3 4" id="KW-0408">Iron</keyword>
<evidence type="ECO:0000256" key="2">
    <source>
        <dbReference type="ARBA" id="ARBA00022723"/>
    </source>
</evidence>
<feature type="signal peptide" evidence="5">
    <location>
        <begin position="1"/>
        <end position="28"/>
    </location>
</feature>
<protein>
    <submittedName>
        <fullName evidence="7">Cytochrome C</fullName>
    </submittedName>
</protein>
<dbReference type="PROSITE" id="PS51007">
    <property type="entry name" value="CYTC"/>
    <property type="match status" value="2"/>
</dbReference>
<dbReference type="Gene3D" id="1.10.760.10">
    <property type="entry name" value="Cytochrome c-like domain"/>
    <property type="match status" value="2"/>
</dbReference>